<dbReference type="GO" id="GO:0018730">
    <property type="term" value="F:glutaconate CoA-transferase activity"/>
    <property type="evidence" value="ECO:0007669"/>
    <property type="project" value="UniProtKB-EC"/>
</dbReference>
<dbReference type="SMART" id="SM00882">
    <property type="entry name" value="CoA_trans"/>
    <property type="match status" value="1"/>
</dbReference>
<reference evidence="1 2" key="1">
    <citation type="submission" date="2020-08" db="EMBL/GenBank/DDBJ databases">
        <title>Genomic Encyclopedia of Type Strains, Phase IV (KMG-IV): sequencing the most valuable type-strain genomes for metagenomic binning, comparative biology and taxonomic classification.</title>
        <authorList>
            <person name="Goeker M."/>
        </authorList>
    </citation>
    <scope>NUCLEOTIDE SEQUENCE [LARGE SCALE GENOMIC DNA]</scope>
    <source>
        <strain evidence="1 2">DSM 102255</strain>
    </source>
</reference>
<gene>
    <name evidence="1" type="ORF">FHS92_000673</name>
</gene>
<accession>A0A841J0B7</accession>
<comment type="caution">
    <text evidence="1">The sequence shown here is derived from an EMBL/GenBank/DDBJ whole genome shotgun (WGS) entry which is preliminary data.</text>
</comment>
<proteinExistence type="predicted"/>
<dbReference type="SUPFAM" id="SSF100950">
    <property type="entry name" value="NagB/RpiA/CoA transferase-like"/>
    <property type="match status" value="1"/>
</dbReference>
<keyword evidence="1" id="KW-0808">Transferase</keyword>
<name>A0A841J0B7_9SPHN</name>
<evidence type="ECO:0000313" key="2">
    <source>
        <dbReference type="Proteomes" id="UP000552700"/>
    </source>
</evidence>
<dbReference type="Proteomes" id="UP000552700">
    <property type="component" value="Unassembled WGS sequence"/>
</dbReference>
<evidence type="ECO:0000313" key="1">
    <source>
        <dbReference type="EMBL" id="MBB6122966.1"/>
    </source>
</evidence>
<dbReference type="Gene3D" id="3.40.1080.10">
    <property type="entry name" value="Glutaconate Coenzyme A-transferase"/>
    <property type="match status" value="1"/>
</dbReference>
<dbReference type="RefSeq" id="WP_184077499.1">
    <property type="nucleotide sequence ID" value="NZ_JACIJP010000001.1"/>
</dbReference>
<keyword evidence="2" id="KW-1185">Reference proteome</keyword>
<dbReference type="Gene3D" id="3.30.30.40">
    <property type="match status" value="1"/>
</dbReference>
<dbReference type="Pfam" id="PF01144">
    <property type="entry name" value="CoA_trans"/>
    <property type="match status" value="1"/>
</dbReference>
<dbReference type="InterPro" id="IPR004165">
    <property type="entry name" value="CoA_trans_fam_I"/>
</dbReference>
<organism evidence="1 2">
    <name type="scientific">Sphingobium subterraneum</name>
    <dbReference type="NCBI Taxonomy" id="627688"/>
    <lineage>
        <taxon>Bacteria</taxon>
        <taxon>Pseudomonadati</taxon>
        <taxon>Pseudomonadota</taxon>
        <taxon>Alphaproteobacteria</taxon>
        <taxon>Sphingomonadales</taxon>
        <taxon>Sphingomonadaceae</taxon>
        <taxon>Sphingobium</taxon>
    </lineage>
</organism>
<dbReference type="EC" id="2.8.3.12" evidence="1"/>
<dbReference type="InterPro" id="IPR037171">
    <property type="entry name" value="NagB/RpiA_transferase-like"/>
</dbReference>
<dbReference type="AlphaFoldDB" id="A0A841J0B7"/>
<protein>
    <submittedName>
        <fullName evidence="1">Glutaconate CoA-transferase subunit A</fullName>
        <ecNumber evidence="1">2.8.3.12</ecNumber>
    </submittedName>
</protein>
<dbReference type="EMBL" id="JACIJP010000001">
    <property type="protein sequence ID" value="MBB6122966.1"/>
    <property type="molecule type" value="Genomic_DNA"/>
</dbReference>
<sequence length="302" mass="33425">MVDKPVLSMRELVERFVPDGQELMIGGFAFSDPTALAHELIRQNRRELYVMKTSGGVLVDMLVGAGLIRRLLSCHVWNSVGPVPAHCFRRSLEGKGGAPFEIEELSYGAFTMGLLAGACDLPFAPTTPLLGTGHFETRTFLPDKLGQVMNPFGSEPVSVVAPIKPELGVFHVHRVDALGNAQMFGPTGEMRYAMAACKRLIVIAEELVDTEVIRARPEATVVPSFMVEAIVVEPWAAHPTDSYGYYLRDLPHNELYGSLSRTPEGFAQYVDEWITQTGNHSGFLAKLGEAELDRLRLRREQW</sequence>